<gene>
    <name evidence="1" type="ORF">KXQ929_LOCUS52057</name>
</gene>
<name>A0A820Q5S3_9BILA</name>
<proteinExistence type="predicted"/>
<accession>A0A820Q5S3</accession>
<organism evidence="1 2">
    <name type="scientific">Adineta steineri</name>
    <dbReference type="NCBI Taxonomy" id="433720"/>
    <lineage>
        <taxon>Eukaryota</taxon>
        <taxon>Metazoa</taxon>
        <taxon>Spiralia</taxon>
        <taxon>Gnathifera</taxon>
        <taxon>Rotifera</taxon>
        <taxon>Eurotatoria</taxon>
        <taxon>Bdelloidea</taxon>
        <taxon>Adinetida</taxon>
        <taxon>Adinetidae</taxon>
        <taxon>Adineta</taxon>
    </lineage>
</organism>
<dbReference type="Proteomes" id="UP000663868">
    <property type="component" value="Unassembled WGS sequence"/>
</dbReference>
<evidence type="ECO:0000313" key="2">
    <source>
        <dbReference type="Proteomes" id="UP000663868"/>
    </source>
</evidence>
<evidence type="ECO:0000313" key="1">
    <source>
        <dbReference type="EMBL" id="CAF4418853.1"/>
    </source>
</evidence>
<dbReference type="EMBL" id="CAJOBB010026848">
    <property type="protein sequence ID" value="CAF4418853.1"/>
    <property type="molecule type" value="Genomic_DNA"/>
</dbReference>
<protein>
    <submittedName>
        <fullName evidence="1">Uncharacterized protein</fullName>
    </submittedName>
</protein>
<feature type="non-terminal residue" evidence="1">
    <location>
        <position position="50"/>
    </location>
</feature>
<sequence length="50" mass="5820">KHYHCSVPSPRTQNENEAIWPDETIKIFREAVHDTVVEIHFANSEEGTEQ</sequence>
<comment type="caution">
    <text evidence="1">The sequence shown here is derived from an EMBL/GenBank/DDBJ whole genome shotgun (WGS) entry which is preliminary data.</text>
</comment>
<reference evidence="1" key="1">
    <citation type="submission" date="2021-02" db="EMBL/GenBank/DDBJ databases">
        <authorList>
            <person name="Nowell W R."/>
        </authorList>
    </citation>
    <scope>NUCLEOTIDE SEQUENCE</scope>
</reference>
<feature type="non-terminal residue" evidence="1">
    <location>
        <position position="1"/>
    </location>
</feature>
<dbReference type="AlphaFoldDB" id="A0A820Q5S3"/>